<dbReference type="Proteomes" id="UP000236327">
    <property type="component" value="Unassembled WGS sequence"/>
</dbReference>
<accession>A0A2K2FVH5</accession>
<dbReference type="PANTHER" id="PTHR33452:SF1">
    <property type="entry name" value="INNER MEMBRANE PROTEIN YPHA-RELATED"/>
    <property type="match status" value="1"/>
</dbReference>
<evidence type="ECO:0000256" key="4">
    <source>
        <dbReference type="ARBA" id="ARBA00022692"/>
    </source>
</evidence>
<evidence type="ECO:0000256" key="1">
    <source>
        <dbReference type="ARBA" id="ARBA00004651"/>
    </source>
</evidence>
<protein>
    <recommendedName>
        <fullName evidence="10">DoxX family protein</fullName>
    </recommendedName>
</protein>
<evidence type="ECO:0000256" key="2">
    <source>
        <dbReference type="ARBA" id="ARBA00006679"/>
    </source>
</evidence>
<gene>
    <name evidence="8" type="ORF">A8V01_25545</name>
</gene>
<feature type="transmembrane region" description="Helical" evidence="7">
    <location>
        <begin position="7"/>
        <end position="26"/>
    </location>
</feature>
<feature type="transmembrane region" description="Helical" evidence="7">
    <location>
        <begin position="38"/>
        <end position="60"/>
    </location>
</feature>
<keyword evidence="5 7" id="KW-1133">Transmembrane helix</keyword>
<keyword evidence="4 7" id="KW-0812">Transmembrane</keyword>
<evidence type="ECO:0000256" key="7">
    <source>
        <dbReference type="SAM" id="Phobius"/>
    </source>
</evidence>
<evidence type="ECO:0008006" key="10">
    <source>
        <dbReference type="Google" id="ProtNLM"/>
    </source>
</evidence>
<dbReference type="AlphaFoldDB" id="A0A2K2FVH5"/>
<keyword evidence="3" id="KW-1003">Cell membrane</keyword>
<evidence type="ECO:0000313" key="9">
    <source>
        <dbReference type="Proteomes" id="UP000236327"/>
    </source>
</evidence>
<reference evidence="8 9" key="1">
    <citation type="submission" date="2016-05" db="EMBL/GenBank/DDBJ databases">
        <title>Complete genome sequence of Novosphingobium guangzhouense SA925(T).</title>
        <authorList>
            <person name="Sha S."/>
        </authorList>
    </citation>
    <scope>NUCLEOTIDE SEQUENCE [LARGE SCALE GENOMIC DNA]</scope>
    <source>
        <strain evidence="8 9">SA925</strain>
    </source>
</reference>
<evidence type="ECO:0000313" key="8">
    <source>
        <dbReference type="EMBL" id="PNU02773.1"/>
    </source>
</evidence>
<evidence type="ECO:0000256" key="3">
    <source>
        <dbReference type="ARBA" id="ARBA00022475"/>
    </source>
</evidence>
<comment type="caution">
    <text evidence="8">The sequence shown here is derived from an EMBL/GenBank/DDBJ whole genome shotgun (WGS) entry which is preliminary data.</text>
</comment>
<evidence type="ECO:0000256" key="6">
    <source>
        <dbReference type="ARBA" id="ARBA00023136"/>
    </source>
</evidence>
<dbReference type="GO" id="GO:0005886">
    <property type="term" value="C:plasma membrane"/>
    <property type="evidence" value="ECO:0007669"/>
    <property type="project" value="UniProtKB-SubCell"/>
</dbReference>
<comment type="similarity">
    <text evidence="2">Belongs to the DoxX family.</text>
</comment>
<dbReference type="RefSeq" id="WP_103098405.1">
    <property type="nucleotide sequence ID" value="NZ_LYMM01000065.1"/>
</dbReference>
<dbReference type="InterPro" id="IPR051907">
    <property type="entry name" value="DoxX-like_oxidoreductase"/>
</dbReference>
<dbReference type="Pfam" id="PF07681">
    <property type="entry name" value="DoxX"/>
    <property type="match status" value="1"/>
</dbReference>
<organism evidence="8 9">
    <name type="scientific">Novosphingobium guangzhouense</name>
    <dbReference type="NCBI Taxonomy" id="1850347"/>
    <lineage>
        <taxon>Bacteria</taxon>
        <taxon>Pseudomonadati</taxon>
        <taxon>Pseudomonadota</taxon>
        <taxon>Alphaproteobacteria</taxon>
        <taxon>Sphingomonadales</taxon>
        <taxon>Sphingomonadaceae</taxon>
        <taxon>Novosphingobium</taxon>
    </lineage>
</organism>
<sequence>MSKIAAIIGRILIALIFIFSGAGKLADISATETMIVAAGLPSGLAIPTGLFELLAGLCLAAGFMVRLVAVLLAGFTALTILFFHAQFGDPMQRVMMLKNLAIIGGLALAFAHSQMWSHYYAITRERRGEIAARDADARTRDADARVHEAELRAARAEARADALAHGQVAGQAAPAYEPRTVVTDVNHDGVPEVRRTGWRNRRWFDW</sequence>
<keyword evidence="6 7" id="KW-0472">Membrane</keyword>
<comment type="subcellular location">
    <subcellularLocation>
        <location evidence="1">Cell membrane</location>
        <topology evidence="1">Multi-pass membrane protein</topology>
    </subcellularLocation>
</comment>
<name>A0A2K2FVH5_9SPHN</name>
<proteinExistence type="inferred from homology"/>
<feature type="transmembrane region" description="Helical" evidence="7">
    <location>
        <begin position="67"/>
        <end position="87"/>
    </location>
</feature>
<feature type="transmembrane region" description="Helical" evidence="7">
    <location>
        <begin position="99"/>
        <end position="117"/>
    </location>
</feature>
<dbReference type="PANTHER" id="PTHR33452">
    <property type="entry name" value="OXIDOREDUCTASE CATD-RELATED"/>
    <property type="match status" value="1"/>
</dbReference>
<dbReference type="InterPro" id="IPR032808">
    <property type="entry name" value="DoxX"/>
</dbReference>
<dbReference type="EMBL" id="LYMM01000065">
    <property type="protein sequence ID" value="PNU02773.1"/>
    <property type="molecule type" value="Genomic_DNA"/>
</dbReference>
<evidence type="ECO:0000256" key="5">
    <source>
        <dbReference type="ARBA" id="ARBA00022989"/>
    </source>
</evidence>
<dbReference type="OrthoDB" id="9810206at2"/>
<keyword evidence="9" id="KW-1185">Reference proteome</keyword>